<organism evidence="2 3">
    <name type="scientific">Parasediminibacterium paludis</name>
    <dbReference type="NCBI Taxonomy" id="908966"/>
    <lineage>
        <taxon>Bacteria</taxon>
        <taxon>Pseudomonadati</taxon>
        <taxon>Bacteroidota</taxon>
        <taxon>Chitinophagia</taxon>
        <taxon>Chitinophagales</taxon>
        <taxon>Chitinophagaceae</taxon>
        <taxon>Parasediminibacterium</taxon>
    </lineage>
</organism>
<dbReference type="Proteomes" id="UP001595906">
    <property type="component" value="Unassembled WGS sequence"/>
</dbReference>
<sequence>MAKVIILKNRYLKSLEKLMIYLHENWGESIALDFIKLVDSKILLLSSQPNIGIRSDKLKDARSILITKHNRLIYRVKDNTLIILNLSDTRRHPKKNKH</sequence>
<evidence type="ECO:0000256" key="1">
    <source>
        <dbReference type="ARBA" id="ARBA00022649"/>
    </source>
</evidence>
<evidence type="ECO:0000313" key="2">
    <source>
        <dbReference type="EMBL" id="MFC4230769.1"/>
    </source>
</evidence>
<reference evidence="3" key="1">
    <citation type="journal article" date="2019" name="Int. J. Syst. Evol. Microbiol.">
        <title>The Global Catalogue of Microorganisms (GCM) 10K type strain sequencing project: providing services to taxonomists for standard genome sequencing and annotation.</title>
        <authorList>
            <consortium name="The Broad Institute Genomics Platform"/>
            <consortium name="The Broad Institute Genome Sequencing Center for Infectious Disease"/>
            <person name="Wu L."/>
            <person name="Ma J."/>
        </authorList>
    </citation>
    <scope>NUCLEOTIDE SEQUENCE [LARGE SCALE GENOMIC DNA]</scope>
    <source>
        <strain evidence="3">CECT 8010</strain>
    </source>
</reference>
<dbReference type="Pfam" id="PF05016">
    <property type="entry name" value="ParE_toxin"/>
    <property type="match status" value="1"/>
</dbReference>
<dbReference type="Gene3D" id="3.30.2310.20">
    <property type="entry name" value="RelE-like"/>
    <property type="match status" value="1"/>
</dbReference>
<dbReference type="RefSeq" id="WP_379012153.1">
    <property type="nucleotide sequence ID" value="NZ_JBHSDC010000002.1"/>
</dbReference>
<accession>A0ABV8PRL4</accession>
<gene>
    <name evidence="2" type="ORF">ACFOW1_02630</name>
</gene>
<dbReference type="InterPro" id="IPR007712">
    <property type="entry name" value="RelE/ParE_toxin"/>
</dbReference>
<evidence type="ECO:0000313" key="3">
    <source>
        <dbReference type="Proteomes" id="UP001595906"/>
    </source>
</evidence>
<proteinExistence type="predicted"/>
<dbReference type="SUPFAM" id="SSF143011">
    <property type="entry name" value="RelE-like"/>
    <property type="match status" value="1"/>
</dbReference>
<name>A0ABV8PRL4_9BACT</name>
<keyword evidence="3" id="KW-1185">Reference proteome</keyword>
<keyword evidence="1" id="KW-1277">Toxin-antitoxin system</keyword>
<dbReference type="InterPro" id="IPR035093">
    <property type="entry name" value="RelE/ParE_toxin_dom_sf"/>
</dbReference>
<comment type="caution">
    <text evidence="2">The sequence shown here is derived from an EMBL/GenBank/DDBJ whole genome shotgun (WGS) entry which is preliminary data.</text>
</comment>
<dbReference type="EMBL" id="JBHSDC010000002">
    <property type="protein sequence ID" value="MFC4230769.1"/>
    <property type="molecule type" value="Genomic_DNA"/>
</dbReference>
<protein>
    <submittedName>
        <fullName evidence="2">Type II toxin-antitoxin system RelE/ParE family toxin</fullName>
    </submittedName>
</protein>